<evidence type="ECO:0000256" key="9">
    <source>
        <dbReference type="PIRNR" id="PIRNR018148"/>
    </source>
</evidence>
<gene>
    <name evidence="13" type="ORF">B0T14DRAFT_607315</name>
</gene>
<dbReference type="Proteomes" id="UP001175000">
    <property type="component" value="Unassembled WGS sequence"/>
</dbReference>
<comment type="caution">
    <text evidence="13">The sequence shown here is derived from an EMBL/GenBank/DDBJ whole genome shotgun (WGS) entry which is preliminary data.</text>
</comment>
<comment type="similarity">
    <text evidence="3 9">Belongs to the SDS23 family.</text>
</comment>
<keyword evidence="7" id="KW-0677">Repeat</keyword>
<evidence type="ECO:0000256" key="6">
    <source>
        <dbReference type="ARBA" id="ARBA00022490"/>
    </source>
</evidence>
<dbReference type="GO" id="GO:0030071">
    <property type="term" value="P:regulation of mitotic metaphase/anaphase transition"/>
    <property type="evidence" value="ECO:0007669"/>
    <property type="project" value="InterPro"/>
</dbReference>
<dbReference type="SUPFAM" id="SSF54631">
    <property type="entry name" value="CBS-domain pair"/>
    <property type="match status" value="2"/>
</dbReference>
<evidence type="ECO:0000256" key="2">
    <source>
        <dbReference type="ARBA" id="ARBA00004496"/>
    </source>
</evidence>
<evidence type="ECO:0000256" key="5">
    <source>
        <dbReference type="ARBA" id="ARBA00020584"/>
    </source>
</evidence>
<dbReference type="InterPro" id="IPR050511">
    <property type="entry name" value="AMPK_gamma/SDS23_families"/>
</dbReference>
<dbReference type="InterPro" id="IPR000644">
    <property type="entry name" value="CBS_dom"/>
</dbReference>
<feature type="region of interest" description="Disordered" evidence="11">
    <location>
        <begin position="474"/>
        <end position="513"/>
    </location>
</feature>
<feature type="region of interest" description="Disordered" evidence="11">
    <location>
        <begin position="1"/>
        <end position="45"/>
    </location>
</feature>
<dbReference type="AlphaFoldDB" id="A0AA39W4C1"/>
<keyword evidence="14" id="KW-1185">Reference proteome</keyword>
<dbReference type="Pfam" id="PF00571">
    <property type="entry name" value="CBS"/>
    <property type="match status" value="1"/>
</dbReference>
<evidence type="ECO:0000313" key="13">
    <source>
        <dbReference type="EMBL" id="KAK0611169.1"/>
    </source>
</evidence>
<evidence type="ECO:0000256" key="3">
    <source>
        <dbReference type="ARBA" id="ARBA00006624"/>
    </source>
</evidence>
<dbReference type="SMART" id="SM00116">
    <property type="entry name" value="CBS"/>
    <property type="match status" value="2"/>
</dbReference>
<evidence type="ECO:0000256" key="8">
    <source>
        <dbReference type="ARBA" id="ARBA00023122"/>
    </source>
</evidence>
<comment type="function">
    <text evidence="1 9">Involved in DNA replication and cell separation.</text>
</comment>
<evidence type="ECO:0000259" key="12">
    <source>
        <dbReference type="PROSITE" id="PS51371"/>
    </source>
</evidence>
<keyword evidence="8 10" id="KW-0129">CBS domain</keyword>
<reference evidence="13" key="1">
    <citation type="submission" date="2023-06" db="EMBL/GenBank/DDBJ databases">
        <title>Genome-scale phylogeny and comparative genomics of the fungal order Sordariales.</title>
        <authorList>
            <consortium name="Lawrence Berkeley National Laboratory"/>
            <person name="Hensen N."/>
            <person name="Bonometti L."/>
            <person name="Westerberg I."/>
            <person name="Brannstrom I.O."/>
            <person name="Guillou S."/>
            <person name="Cros-Aarteil S."/>
            <person name="Calhoun S."/>
            <person name="Haridas S."/>
            <person name="Kuo A."/>
            <person name="Mondo S."/>
            <person name="Pangilinan J."/>
            <person name="Riley R."/>
            <person name="Labutti K."/>
            <person name="Andreopoulos B."/>
            <person name="Lipzen A."/>
            <person name="Chen C."/>
            <person name="Yanf M."/>
            <person name="Daum C."/>
            <person name="Ng V."/>
            <person name="Clum A."/>
            <person name="Steindorff A."/>
            <person name="Ohm R."/>
            <person name="Martin F."/>
            <person name="Silar P."/>
            <person name="Natvig D."/>
            <person name="Lalanne C."/>
            <person name="Gautier V."/>
            <person name="Ament-Velasquez S.L."/>
            <person name="Kruys A."/>
            <person name="Hutchinson M.I."/>
            <person name="Powell A.J."/>
            <person name="Barry K."/>
            <person name="Miller A.N."/>
            <person name="Grigoriev I.V."/>
            <person name="Debuchy R."/>
            <person name="Gladieux P."/>
            <person name="Thoren M.H."/>
            <person name="Johannesson H."/>
        </authorList>
    </citation>
    <scope>NUCLEOTIDE SEQUENCE</scope>
    <source>
        <strain evidence="13">CBS 606.72</strain>
    </source>
</reference>
<dbReference type="GO" id="GO:0005737">
    <property type="term" value="C:cytoplasm"/>
    <property type="evidence" value="ECO:0007669"/>
    <property type="project" value="UniProtKB-SubCell"/>
</dbReference>
<evidence type="ECO:0000256" key="7">
    <source>
        <dbReference type="ARBA" id="ARBA00022737"/>
    </source>
</evidence>
<feature type="compositionally biased region" description="Polar residues" evidence="11">
    <location>
        <begin position="7"/>
        <end position="22"/>
    </location>
</feature>
<dbReference type="PIRSF" id="PIRSF018148">
    <property type="entry name" value="UCP018148_CBS_YBR214w"/>
    <property type="match status" value="1"/>
</dbReference>
<feature type="domain" description="CBS" evidence="12">
    <location>
        <begin position="196"/>
        <end position="256"/>
    </location>
</feature>
<sequence length="513" mass="54815">MDPVDSSAKSTPGSNGSNSASSLPGVASPPERSNSQSNKPSHIAAHRQSFAENQRYPPPSPHAHRHPSFTQQAIQDLLINPPSNRHANTRYAGRDWRDMALSELVPDEAKWADLDTSVEEATMTLLKNNTSNVVLIRKTSDSKTAISTFDPSDLNAYLLVVVGLAKPNEEHVAAYDEISKKAQSQTPISLREIQTLSRKEQLVVLPADSTLDGAIEAFGSGIHRILVTNQSREVTGVLNQLRLLEFFWNEAANFPVIDRLYGSLLRDLQIGTQQIIAINADAPLADALSLMSNEGLTSVAVVDHGLNVVGNISTADVRHLTNTTSLPLLKSSCMHFISVILSERGVERGRDSFPVFYVNPYSTLAHTVAKLVATNSHRMWVVESASPSPSAPATPLLQASHPVPTPAAAAAVGATSPPAPTILIPPTTSTSGPQSPLPGQSIAVVPSAALPGSRISGRLTGVVSLTDILNLFAKSSGLNPSDPSEQRARRRRSSSSSVRPTIEGGRTSVDIRR</sequence>
<feature type="region of interest" description="Disordered" evidence="11">
    <location>
        <begin position="410"/>
        <end position="440"/>
    </location>
</feature>
<feature type="domain" description="CBS" evidence="12">
    <location>
        <begin position="271"/>
        <end position="328"/>
    </location>
</feature>
<feature type="compositionally biased region" description="Polar residues" evidence="11">
    <location>
        <begin position="31"/>
        <end position="40"/>
    </location>
</feature>
<dbReference type="PROSITE" id="PS51371">
    <property type="entry name" value="CBS"/>
    <property type="match status" value="2"/>
</dbReference>
<evidence type="ECO:0000256" key="4">
    <source>
        <dbReference type="ARBA" id="ARBA00014106"/>
    </source>
</evidence>
<dbReference type="Gene3D" id="3.10.580.10">
    <property type="entry name" value="CBS-domain"/>
    <property type="match status" value="2"/>
</dbReference>
<dbReference type="GO" id="GO:0004865">
    <property type="term" value="F:protein serine/threonine phosphatase inhibitor activity"/>
    <property type="evidence" value="ECO:0007669"/>
    <property type="project" value="TreeGrafter"/>
</dbReference>
<evidence type="ECO:0000256" key="11">
    <source>
        <dbReference type="SAM" id="MobiDB-lite"/>
    </source>
</evidence>
<dbReference type="InterPro" id="IPR016711">
    <property type="entry name" value="Ssd23"/>
</dbReference>
<dbReference type="GO" id="GO:0042149">
    <property type="term" value="P:cellular response to glucose starvation"/>
    <property type="evidence" value="ECO:0007669"/>
    <property type="project" value="UniProtKB-UniRule"/>
</dbReference>
<evidence type="ECO:0000256" key="1">
    <source>
        <dbReference type="ARBA" id="ARBA00002656"/>
    </source>
</evidence>
<dbReference type="PANTHER" id="PTHR13780">
    <property type="entry name" value="AMP-ACTIVATED PROTEIN KINASE, GAMMA REGULATORY SUBUNIT"/>
    <property type="match status" value="1"/>
</dbReference>
<keyword evidence="6 9" id="KW-0963">Cytoplasm</keyword>
<dbReference type="InterPro" id="IPR046342">
    <property type="entry name" value="CBS_dom_sf"/>
</dbReference>
<evidence type="ECO:0000313" key="14">
    <source>
        <dbReference type="Proteomes" id="UP001175000"/>
    </source>
</evidence>
<organism evidence="13 14">
    <name type="scientific">Immersiella caudata</name>
    <dbReference type="NCBI Taxonomy" id="314043"/>
    <lineage>
        <taxon>Eukaryota</taxon>
        <taxon>Fungi</taxon>
        <taxon>Dikarya</taxon>
        <taxon>Ascomycota</taxon>
        <taxon>Pezizomycotina</taxon>
        <taxon>Sordariomycetes</taxon>
        <taxon>Sordariomycetidae</taxon>
        <taxon>Sordariales</taxon>
        <taxon>Lasiosphaeriaceae</taxon>
        <taxon>Immersiella</taxon>
    </lineage>
</organism>
<accession>A0AA39W4C1</accession>
<comment type="subcellular location">
    <subcellularLocation>
        <location evidence="2 9">Cytoplasm</location>
    </subcellularLocation>
</comment>
<evidence type="ECO:0000256" key="10">
    <source>
        <dbReference type="PROSITE-ProRule" id="PRU00703"/>
    </source>
</evidence>
<dbReference type="PANTHER" id="PTHR13780:SF36">
    <property type="entry name" value="CBS DOMAIN-CONTAINING PROTEIN"/>
    <property type="match status" value="1"/>
</dbReference>
<dbReference type="CDD" id="cd02205">
    <property type="entry name" value="CBS_pair_SF"/>
    <property type="match status" value="1"/>
</dbReference>
<proteinExistence type="inferred from homology"/>
<name>A0AA39W4C1_9PEZI</name>
<dbReference type="EMBL" id="JAULSU010000007">
    <property type="protein sequence ID" value="KAK0611169.1"/>
    <property type="molecule type" value="Genomic_DNA"/>
</dbReference>
<protein>
    <recommendedName>
        <fullName evidence="4">Protein SDS23</fullName>
    </recommendedName>
    <alternativeName>
        <fullName evidence="5">Protein sds23</fullName>
    </alternativeName>
</protein>